<dbReference type="PANTHER" id="PTHR12705">
    <property type="entry name" value="ORIGIN RECOGNITION COMPLEX SUBUNIT 5"/>
    <property type="match status" value="1"/>
</dbReference>
<evidence type="ECO:0000259" key="9">
    <source>
        <dbReference type="Pfam" id="PF14630"/>
    </source>
</evidence>
<comment type="caution">
    <text evidence="11">The sequence shown here is derived from an EMBL/GenBank/DDBJ whole genome shotgun (WGS) entry which is preliminary data.</text>
</comment>
<dbReference type="InterPro" id="IPR041664">
    <property type="entry name" value="AAA_16"/>
</dbReference>
<evidence type="ECO:0000256" key="1">
    <source>
        <dbReference type="ARBA" id="ARBA00004123"/>
    </source>
</evidence>
<keyword evidence="12" id="KW-1185">Reference proteome</keyword>
<keyword evidence="5" id="KW-0067">ATP-binding</keyword>
<keyword evidence="6" id="KW-0539">Nucleus</keyword>
<dbReference type="InterPro" id="IPR048866">
    <property type="entry name" value="ORC5_lid"/>
</dbReference>
<feature type="domain" description="Origin recognition complex subunit 5 C-terminal" evidence="9">
    <location>
        <begin position="339"/>
        <end position="490"/>
    </location>
</feature>
<comment type="similarity">
    <text evidence="2">Belongs to the ORC5 family.</text>
</comment>
<keyword evidence="4" id="KW-0547">Nucleotide-binding</keyword>
<keyword evidence="3" id="KW-0235">DNA replication</keyword>
<dbReference type="GO" id="GO:0003688">
    <property type="term" value="F:DNA replication origin binding"/>
    <property type="evidence" value="ECO:0007669"/>
    <property type="project" value="TreeGrafter"/>
</dbReference>
<dbReference type="InterPro" id="IPR027417">
    <property type="entry name" value="P-loop_NTPase"/>
</dbReference>
<dbReference type="Proteomes" id="UP001190700">
    <property type="component" value="Unassembled WGS sequence"/>
</dbReference>
<evidence type="ECO:0000259" key="8">
    <source>
        <dbReference type="Pfam" id="PF13191"/>
    </source>
</evidence>
<accession>A0AAE0C1V0</accession>
<dbReference type="Pfam" id="PF21639">
    <property type="entry name" value="ORC5_lid"/>
    <property type="match status" value="1"/>
</dbReference>
<evidence type="ECO:0000256" key="3">
    <source>
        <dbReference type="ARBA" id="ARBA00022705"/>
    </source>
</evidence>
<dbReference type="Gene3D" id="3.40.50.300">
    <property type="entry name" value="P-loop containing nucleotide triphosphate hydrolases"/>
    <property type="match status" value="1"/>
</dbReference>
<evidence type="ECO:0000256" key="6">
    <source>
        <dbReference type="ARBA" id="ARBA00023242"/>
    </source>
</evidence>
<comment type="subcellular location">
    <subcellularLocation>
        <location evidence="1">Nucleus</location>
    </subcellularLocation>
</comment>
<dbReference type="GO" id="GO:0006270">
    <property type="term" value="P:DNA replication initiation"/>
    <property type="evidence" value="ECO:0007669"/>
    <property type="project" value="TreeGrafter"/>
</dbReference>
<feature type="region of interest" description="Disordered" evidence="7">
    <location>
        <begin position="370"/>
        <end position="396"/>
    </location>
</feature>
<feature type="domain" description="ORC5 lid" evidence="10">
    <location>
        <begin position="213"/>
        <end position="248"/>
    </location>
</feature>
<evidence type="ECO:0000256" key="7">
    <source>
        <dbReference type="SAM" id="MobiDB-lite"/>
    </source>
</evidence>
<evidence type="ECO:0000313" key="12">
    <source>
        <dbReference type="Proteomes" id="UP001190700"/>
    </source>
</evidence>
<feature type="domain" description="Orc1-like AAA ATPase" evidence="8">
    <location>
        <begin position="13"/>
        <end position="135"/>
    </location>
</feature>
<dbReference type="InterPro" id="IPR047088">
    <property type="entry name" value="ORC5_C"/>
</dbReference>
<dbReference type="GO" id="GO:0005664">
    <property type="term" value="C:nuclear origin of replication recognition complex"/>
    <property type="evidence" value="ECO:0007669"/>
    <property type="project" value="TreeGrafter"/>
</dbReference>
<evidence type="ECO:0000256" key="5">
    <source>
        <dbReference type="ARBA" id="ARBA00022840"/>
    </source>
</evidence>
<proteinExistence type="inferred from homology"/>
<evidence type="ECO:0000259" key="10">
    <source>
        <dbReference type="Pfam" id="PF21639"/>
    </source>
</evidence>
<name>A0AAE0C1V0_9CHLO</name>
<dbReference type="SUPFAM" id="SSF52540">
    <property type="entry name" value="P-loop containing nucleoside triphosphate hydrolases"/>
    <property type="match status" value="1"/>
</dbReference>
<dbReference type="Pfam" id="PF14630">
    <property type="entry name" value="ORC5_C"/>
    <property type="match status" value="1"/>
</dbReference>
<dbReference type="EMBL" id="LGRX02029419">
    <property type="protein sequence ID" value="KAK3246851.1"/>
    <property type="molecule type" value="Genomic_DNA"/>
</dbReference>
<dbReference type="Pfam" id="PF13191">
    <property type="entry name" value="AAA_16"/>
    <property type="match status" value="1"/>
</dbReference>
<gene>
    <name evidence="11" type="ORF">CYMTET_43631</name>
</gene>
<sequence length="493" mass="54649">MSREDDVQLHESWPGRKDEINTLLEYVKYQDSSQALFVCGTSSAGKTSVVKAVLEASRARYAYASSFTSTSTVLLLQELLYGLIRQQRGAEDGSQTLPRCGRISDFVQGLKHYAPNDGRTSFLVIDDAERLRDRSTGGRASVKEPIIQVLLRLPELTSGNVGVIVISKLHWQAFRDGNGCLQPLQVYFPEFSDSILKRILVKERDSVISEAKYAAFIEPLFGTFSRTCRGIHELRSVARMLWPKYLAPEAKAGKPLEPRVLWKELMTQAPTYELPRASSLQAGPNRGVHASMTMPLSRAALAVTGEQAIRPGCSMVLYANPDAVPIRASPQVDRLDVDLPWWSKVLLLASYVAARTPADMDKHAFNGAQEDDVAGAGGKRKRASSLSLDRRTEQARAASLSGPRSFRLERLLNIFRRIALDADSSDRGVSKHDLLSADIFVQISSLVSLKLLDRIGTNVLDGTCQYYCNIGEELCQRIAKNVKIPIENYLVYA</sequence>
<reference evidence="11 12" key="1">
    <citation type="journal article" date="2015" name="Genome Biol. Evol.">
        <title>Comparative Genomics of a Bacterivorous Green Alga Reveals Evolutionary Causalities and Consequences of Phago-Mixotrophic Mode of Nutrition.</title>
        <authorList>
            <person name="Burns J.A."/>
            <person name="Paasch A."/>
            <person name="Narechania A."/>
            <person name="Kim E."/>
        </authorList>
    </citation>
    <scope>NUCLEOTIDE SEQUENCE [LARGE SCALE GENOMIC DNA]</scope>
    <source>
        <strain evidence="11 12">PLY_AMNH</strain>
    </source>
</reference>
<dbReference type="InterPro" id="IPR020796">
    <property type="entry name" value="ORC5"/>
</dbReference>
<evidence type="ECO:0000313" key="11">
    <source>
        <dbReference type="EMBL" id="KAK3246851.1"/>
    </source>
</evidence>
<evidence type="ECO:0000256" key="2">
    <source>
        <dbReference type="ARBA" id="ARBA00006269"/>
    </source>
</evidence>
<protein>
    <recommendedName>
        <fullName evidence="13">Orc1-like AAA ATPase domain-containing protein</fullName>
    </recommendedName>
</protein>
<dbReference type="AlphaFoldDB" id="A0AAE0C1V0"/>
<evidence type="ECO:0000256" key="4">
    <source>
        <dbReference type="ARBA" id="ARBA00022741"/>
    </source>
</evidence>
<organism evidence="11 12">
    <name type="scientific">Cymbomonas tetramitiformis</name>
    <dbReference type="NCBI Taxonomy" id="36881"/>
    <lineage>
        <taxon>Eukaryota</taxon>
        <taxon>Viridiplantae</taxon>
        <taxon>Chlorophyta</taxon>
        <taxon>Pyramimonadophyceae</taxon>
        <taxon>Pyramimonadales</taxon>
        <taxon>Pyramimonadaceae</taxon>
        <taxon>Cymbomonas</taxon>
    </lineage>
</organism>
<dbReference type="PANTHER" id="PTHR12705:SF0">
    <property type="entry name" value="ORIGIN RECOGNITION COMPLEX SUBUNIT 5"/>
    <property type="match status" value="1"/>
</dbReference>
<evidence type="ECO:0008006" key="13">
    <source>
        <dbReference type="Google" id="ProtNLM"/>
    </source>
</evidence>